<reference evidence="2" key="2">
    <citation type="submission" date="2025-08" db="UniProtKB">
        <authorList>
            <consortium name="Ensembl"/>
        </authorList>
    </citation>
    <scope>IDENTIFICATION</scope>
    <source>
        <strain evidence="2">broiler</strain>
    </source>
</reference>
<dbReference type="GO" id="GO:0007018">
    <property type="term" value="P:microtubule-based movement"/>
    <property type="evidence" value="ECO:0000318"/>
    <property type="project" value="GO_Central"/>
</dbReference>
<organism evidence="2 3">
    <name type="scientific">Gallus gallus</name>
    <name type="common">Chicken</name>
    <dbReference type="NCBI Taxonomy" id="9031"/>
    <lineage>
        <taxon>Eukaryota</taxon>
        <taxon>Metazoa</taxon>
        <taxon>Chordata</taxon>
        <taxon>Craniata</taxon>
        <taxon>Vertebrata</taxon>
        <taxon>Euteleostomi</taxon>
        <taxon>Archelosauria</taxon>
        <taxon>Archosauria</taxon>
        <taxon>Dinosauria</taxon>
        <taxon>Saurischia</taxon>
        <taxon>Theropoda</taxon>
        <taxon>Coelurosauria</taxon>
        <taxon>Aves</taxon>
        <taxon>Neognathae</taxon>
        <taxon>Galloanserae</taxon>
        <taxon>Galliformes</taxon>
        <taxon>Phasianidae</taxon>
        <taxon>Phasianinae</taxon>
        <taxon>Gallus</taxon>
    </lineage>
</organism>
<comment type="similarity">
    <text evidence="1">Belongs to the dynein light chain Tctex-type family.</text>
</comment>
<keyword evidence="3" id="KW-1185">Reference proteome</keyword>
<protein>
    <submittedName>
        <fullName evidence="2">Dynein light chain Tctex-type 2</fullName>
    </submittedName>
</protein>
<evidence type="ECO:0000256" key="1">
    <source>
        <dbReference type="ARBA" id="ARBA00005361"/>
    </source>
</evidence>
<dbReference type="PANTHER" id="PTHR21255">
    <property type="entry name" value="T-COMPLEX-ASSOCIATED-TESTIS-EXPRESSED 1/ DYNEIN LIGHT CHAIN"/>
    <property type="match status" value="1"/>
</dbReference>
<dbReference type="Gene3D" id="3.30.1140.40">
    <property type="entry name" value="Tctex-1"/>
    <property type="match status" value="1"/>
</dbReference>
<dbReference type="AlphaFoldDB" id="A0A8V0XK74"/>
<accession>A0A8V0XK74</accession>
<dbReference type="Ensembl" id="ENSGALT00010010691.1">
    <property type="protein sequence ID" value="ENSGALP00010006183.1"/>
    <property type="gene ID" value="ENSGALG00010004602.1"/>
</dbReference>
<gene>
    <name evidence="2" type="primary">TCTE3</name>
</gene>
<dbReference type="GO" id="GO:0005868">
    <property type="term" value="C:cytoplasmic dynein complex"/>
    <property type="evidence" value="ECO:0000318"/>
    <property type="project" value="GO_Central"/>
</dbReference>
<dbReference type="Proteomes" id="UP000000539">
    <property type="component" value="Chromosome 3"/>
</dbReference>
<dbReference type="Pfam" id="PF03645">
    <property type="entry name" value="Tctex-1"/>
    <property type="match status" value="1"/>
</dbReference>
<dbReference type="PANTHER" id="PTHR21255:SF27">
    <property type="entry name" value="DYNEIN LIGHT CHAIN TCTEX-TYPE PROTEIN 2"/>
    <property type="match status" value="1"/>
</dbReference>
<reference evidence="2" key="1">
    <citation type="submission" date="2020-11" db="EMBL/GenBank/DDBJ databases">
        <title>Gallus gallus (Chicken) genome, bGalGal1, GRCg7b, maternal haplotype autosomes + Z &amp; W.</title>
        <authorList>
            <person name="Warren W."/>
            <person name="Formenti G."/>
            <person name="Fedrigo O."/>
            <person name="Haase B."/>
            <person name="Mountcastle J."/>
            <person name="Balacco J."/>
            <person name="Tracey A."/>
            <person name="Schneider V."/>
            <person name="Okimoto R."/>
            <person name="Cheng H."/>
            <person name="Hawken R."/>
            <person name="Howe K."/>
            <person name="Jarvis E.D."/>
        </authorList>
    </citation>
    <scope>NUCLEOTIDE SEQUENCE [LARGE SCALE GENOMIC DNA]</scope>
    <source>
        <strain evidence="2">Broiler</strain>
    </source>
</reference>
<name>A0A8V0XK74_CHICK</name>
<dbReference type="InterPro" id="IPR038586">
    <property type="entry name" value="Tctex-1-like_sf"/>
</dbReference>
<dbReference type="GO" id="GO:0045505">
    <property type="term" value="F:dynein intermediate chain binding"/>
    <property type="evidence" value="ECO:0000318"/>
    <property type="project" value="GO_Central"/>
</dbReference>
<proteinExistence type="inferred from homology"/>
<dbReference type="OrthoDB" id="10248487at2759"/>
<dbReference type="GO" id="GO:0005737">
    <property type="term" value="C:cytoplasm"/>
    <property type="evidence" value="ECO:0000318"/>
    <property type="project" value="GO_Central"/>
</dbReference>
<evidence type="ECO:0000313" key="3">
    <source>
        <dbReference type="Proteomes" id="UP000000539"/>
    </source>
</evidence>
<dbReference type="FunCoup" id="A0A8V0XK74">
    <property type="interactions" value="79"/>
</dbReference>
<reference evidence="2" key="3">
    <citation type="submission" date="2025-09" db="UniProtKB">
        <authorList>
            <consortium name="Ensembl"/>
        </authorList>
    </citation>
    <scope>IDENTIFICATION</scope>
    <source>
        <strain evidence="2">broiler</strain>
    </source>
</reference>
<evidence type="ECO:0000313" key="2">
    <source>
        <dbReference type="Ensembl" id="ENSGALP00010006183.1"/>
    </source>
</evidence>
<sequence>MSRTALHRDDVDDIASLVNGFLQLIIFSGLSSRCSQKMKGKMKLSNFEGLTPMKEECSSKTTAKIKFLNTYRLEPYNKFQDQLVRGRAQAILTNKLQQAKYDAISSPSLCASLSEEILKATKEMGFDRYKYVVTVLIVEKAGQAINVASRWVWDVQRDTWVSAKCETETFIALALIMACYYE</sequence>
<dbReference type="InterPro" id="IPR005334">
    <property type="entry name" value="Tctex-1-like"/>
</dbReference>
<dbReference type="GeneTree" id="ENSGT00940000160069"/>
<dbReference type="CDD" id="cd21460">
    <property type="entry name" value="DLC-like_TCTEX1D3"/>
    <property type="match status" value="1"/>
</dbReference>